<name>A0A916BEX1_9PROT</name>
<proteinExistence type="predicted"/>
<dbReference type="Proteomes" id="UP000675882">
    <property type="component" value="Unassembled WGS sequence"/>
</dbReference>
<dbReference type="EMBL" id="CAJNBL010000041">
    <property type="protein sequence ID" value="CAE6733334.1"/>
    <property type="molecule type" value="Genomic_DNA"/>
</dbReference>
<organism evidence="1 2">
    <name type="scientific">Candidatus Nitrotoga fabula</name>
    <dbReference type="NCBI Taxonomy" id="2182327"/>
    <lineage>
        <taxon>Bacteria</taxon>
        <taxon>Pseudomonadati</taxon>
        <taxon>Pseudomonadota</taxon>
        <taxon>Betaproteobacteria</taxon>
        <taxon>Nitrosomonadales</taxon>
        <taxon>Gallionellaceae</taxon>
        <taxon>Candidatus Nitrotoga</taxon>
    </lineage>
</organism>
<reference evidence="1" key="1">
    <citation type="submission" date="2021-02" db="EMBL/GenBank/DDBJ databases">
        <authorList>
            <person name="Han P."/>
        </authorList>
    </citation>
    <scope>NUCLEOTIDE SEQUENCE</scope>
    <source>
        <strain evidence="1">Candidatus Nitrotoga sp. ZN8</strain>
    </source>
</reference>
<accession>A0A916BEX1</accession>
<evidence type="ECO:0000313" key="1">
    <source>
        <dbReference type="EMBL" id="CAE6733334.1"/>
    </source>
</evidence>
<protein>
    <submittedName>
        <fullName evidence="1">Uncharacterized protein</fullName>
    </submittedName>
</protein>
<dbReference type="RefSeq" id="WP_213036605.1">
    <property type="nucleotide sequence ID" value="NZ_CAJNBL010000041.1"/>
</dbReference>
<gene>
    <name evidence="1" type="ORF">NTGZN8_60005</name>
</gene>
<comment type="caution">
    <text evidence="1">The sequence shown here is derived from an EMBL/GenBank/DDBJ whole genome shotgun (WGS) entry which is preliminary data.</text>
</comment>
<keyword evidence="2" id="KW-1185">Reference proteome</keyword>
<sequence length="141" mass="15412">MRSTQLEFTGNYVIADGAGYAICIPKSDFCDGRSYHYDAYLLALVQEAGIAPEHIDNEGRPRCFPGDQIEERHLKLRRSGLQIRCLEGGWGLSNLSTQTDQRQAFDKVASKYLVSNGICAIPQANGVDTEDRIEMGGGAAA</sequence>
<evidence type="ECO:0000313" key="2">
    <source>
        <dbReference type="Proteomes" id="UP000675882"/>
    </source>
</evidence>
<dbReference type="AlphaFoldDB" id="A0A916BEX1"/>